<feature type="domain" description="Peptidase M13 N-terminal" evidence="10">
    <location>
        <begin position="66"/>
        <end position="461"/>
    </location>
</feature>
<comment type="cofactor">
    <cofactor evidence="1">
        <name>Zn(2+)</name>
        <dbReference type="ChEBI" id="CHEBI:29105"/>
    </cofactor>
</comment>
<dbReference type="GO" id="GO:0005886">
    <property type="term" value="C:plasma membrane"/>
    <property type="evidence" value="ECO:0007669"/>
    <property type="project" value="TreeGrafter"/>
</dbReference>
<dbReference type="PANTHER" id="PTHR11733:SF167">
    <property type="entry name" value="FI17812P1-RELATED"/>
    <property type="match status" value="1"/>
</dbReference>
<dbReference type="InterPro" id="IPR018497">
    <property type="entry name" value="Peptidase_M13_C"/>
</dbReference>
<accession>A0A7Y0BRU4</accession>
<keyword evidence="8" id="KW-0732">Signal</keyword>
<keyword evidence="7" id="KW-0482">Metalloprotease</keyword>
<evidence type="ECO:0000313" key="12">
    <source>
        <dbReference type="Proteomes" id="UP000583556"/>
    </source>
</evidence>
<comment type="caution">
    <text evidence="11">The sequence shown here is derived from an EMBL/GenBank/DDBJ whole genome shotgun (WGS) entry which is preliminary data.</text>
</comment>
<protein>
    <submittedName>
        <fullName evidence="11">M13 family metallopeptidase</fullName>
    </submittedName>
</protein>
<dbReference type="InterPro" id="IPR042089">
    <property type="entry name" value="Peptidase_M13_dom_2"/>
</dbReference>
<keyword evidence="5" id="KW-0378">Hydrolase</keyword>
<dbReference type="Pfam" id="PF05649">
    <property type="entry name" value="Peptidase_M13_N"/>
    <property type="match status" value="1"/>
</dbReference>
<dbReference type="GO" id="GO:0004222">
    <property type="term" value="F:metalloendopeptidase activity"/>
    <property type="evidence" value="ECO:0007669"/>
    <property type="project" value="InterPro"/>
</dbReference>
<dbReference type="InterPro" id="IPR008753">
    <property type="entry name" value="Peptidase_M13_N"/>
</dbReference>
<evidence type="ECO:0000256" key="8">
    <source>
        <dbReference type="SAM" id="SignalP"/>
    </source>
</evidence>
<dbReference type="InterPro" id="IPR000718">
    <property type="entry name" value="Peptidase_M13"/>
</dbReference>
<dbReference type="PRINTS" id="PR00786">
    <property type="entry name" value="NEPRILYSIN"/>
</dbReference>
<gene>
    <name evidence="11" type="ORF">HHL27_16890</name>
</gene>
<keyword evidence="6" id="KW-0862">Zinc</keyword>
<proteinExistence type="inferred from homology"/>
<dbReference type="GO" id="GO:0016485">
    <property type="term" value="P:protein processing"/>
    <property type="evidence" value="ECO:0007669"/>
    <property type="project" value="TreeGrafter"/>
</dbReference>
<feature type="signal peptide" evidence="8">
    <location>
        <begin position="1"/>
        <end position="23"/>
    </location>
</feature>
<dbReference type="CDD" id="cd08662">
    <property type="entry name" value="M13"/>
    <property type="match status" value="1"/>
</dbReference>
<evidence type="ECO:0000256" key="5">
    <source>
        <dbReference type="ARBA" id="ARBA00022801"/>
    </source>
</evidence>
<feature type="domain" description="Peptidase M13 C-terminal" evidence="9">
    <location>
        <begin position="513"/>
        <end position="720"/>
    </location>
</feature>
<dbReference type="InterPro" id="IPR024079">
    <property type="entry name" value="MetalloPept_cat_dom_sf"/>
</dbReference>
<evidence type="ECO:0000313" key="11">
    <source>
        <dbReference type="EMBL" id="NML95354.1"/>
    </source>
</evidence>
<evidence type="ECO:0000256" key="2">
    <source>
        <dbReference type="ARBA" id="ARBA00007357"/>
    </source>
</evidence>
<dbReference type="SUPFAM" id="SSF55486">
    <property type="entry name" value="Metalloproteases ('zincins'), catalytic domain"/>
    <property type="match status" value="1"/>
</dbReference>
<keyword evidence="12" id="KW-1185">Reference proteome</keyword>
<feature type="chain" id="PRO_5031064345" evidence="8">
    <location>
        <begin position="24"/>
        <end position="723"/>
    </location>
</feature>
<dbReference type="Pfam" id="PF01431">
    <property type="entry name" value="Peptidase_M13"/>
    <property type="match status" value="1"/>
</dbReference>
<dbReference type="RefSeq" id="WP_169494561.1">
    <property type="nucleotide sequence ID" value="NZ_JABBGM010000009.1"/>
</dbReference>
<evidence type="ECO:0000256" key="3">
    <source>
        <dbReference type="ARBA" id="ARBA00022670"/>
    </source>
</evidence>
<keyword evidence="3" id="KW-0645">Protease</keyword>
<dbReference type="Gene3D" id="3.40.390.10">
    <property type="entry name" value="Collagenase (Catalytic Domain)"/>
    <property type="match status" value="1"/>
</dbReference>
<evidence type="ECO:0000259" key="10">
    <source>
        <dbReference type="Pfam" id="PF05649"/>
    </source>
</evidence>
<dbReference type="Gene3D" id="1.10.1380.10">
    <property type="entry name" value="Neutral endopeptidase , domain2"/>
    <property type="match status" value="1"/>
</dbReference>
<evidence type="ECO:0000256" key="6">
    <source>
        <dbReference type="ARBA" id="ARBA00022833"/>
    </source>
</evidence>
<sequence length="723" mass="78926">MPRQTAFLVAASALSLFAPALHAQPTAAPAASATATPPAPMTAPLMSRDFPGAGIQLQYVDKSVKPGDDFNAYVNGKWQNAFVMPADKTRYGSFNVLDDLSQERLKGILDELVAKKPDPATPEGKIAAAYSAYLDTAAIDAAGLAPARPWLDKIAAAKTPDDLAKLFAQPGLASPISFSVTADEKDSDHYILYLGTGSLGLPDRDFYLVDNPRNLVVRQKYMEWLRFALGQAGYADPAKTADAVYALEKKMALAHWDRALSRNPSLTYTKLSRADFAKALPGLPVDAMLTEMGLDKAQAAVVAQMPPSAEKLAAAKYTPEMAAKLGGGVPALAELVRSEPVDVWKAWLDTQFFSSYAGVLPKPIDDARFAFYGTVLAGQKVQLPRWKRAIRAVEGQVGEQLGKLYAERYFPPENKVAMDQLVANLRKAMAANLVDLKWMGPDTRKEAQAKLDAFTPKIGMPAKYKDYAGLTLSGATPLANVIAAQDWESRFEAARLGQEVDRSEWGMLPETINAYYNPTYNEIVFPAAILQPPFFNLHADPAVNYGAIGAVIGHEMGHGFDDQGAAYDGKGNMRDWWTDKDRAAFEALTARLGKQYDAYCPFDEKSPGGKACVNGQLTMGENIGDLGGLSVAYRAYKLSLGGKPAPVIDGLTGDQRFFMAFAQVWRQAIRDETARQYLVVDPHSPAQYRINGIVRNFDEWYKAFGVKPGDKLYLPPAERVRIW</sequence>
<organism evidence="11 12">
    <name type="scientific">Novosphingobium olei</name>
    <dbReference type="NCBI Taxonomy" id="2728851"/>
    <lineage>
        <taxon>Bacteria</taxon>
        <taxon>Pseudomonadati</taxon>
        <taxon>Pseudomonadota</taxon>
        <taxon>Alphaproteobacteria</taxon>
        <taxon>Sphingomonadales</taxon>
        <taxon>Sphingomonadaceae</taxon>
        <taxon>Novosphingobium</taxon>
    </lineage>
</organism>
<comment type="similarity">
    <text evidence="2">Belongs to the peptidase M13 family.</text>
</comment>
<dbReference type="PANTHER" id="PTHR11733">
    <property type="entry name" value="ZINC METALLOPROTEASE FAMILY M13 NEPRILYSIN-RELATED"/>
    <property type="match status" value="1"/>
</dbReference>
<dbReference type="Proteomes" id="UP000583556">
    <property type="component" value="Unassembled WGS sequence"/>
</dbReference>
<evidence type="ECO:0000256" key="4">
    <source>
        <dbReference type="ARBA" id="ARBA00022723"/>
    </source>
</evidence>
<dbReference type="AlphaFoldDB" id="A0A7Y0BRU4"/>
<dbReference type="GO" id="GO:0046872">
    <property type="term" value="F:metal ion binding"/>
    <property type="evidence" value="ECO:0007669"/>
    <property type="project" value="UniProtKB-KW"/>
</dbReference>
<evidence type="ECO:0000259" key="9">
    <source>
        <dbReference type="Pfam" id="PF01431"/>
    </source>
</evidence>
<dbReference type="PROSITE" id="PS51885">
    <property type="entry name" value="NEPRILYSIN"/>
    <property type="match status" value="1"/>
</dbReference>
<evidence type="ECO:0000256" key="1">
    <source>
        <dbReference type="ARBA" id="ARBA00001947"/>
    </source>
</evidence>
<name>A0A7Y0BRU4_9SPHN</name>
<evidence type="ECO:0000256" key="7">
    <source>
        <dbReference type="ARBA" id="ARBA00023049"/>
    </source>
</evidence>
<dbReference type="EMBL" id="JABBGM010000009">
    <property type="protein sequence ID" value="NML95354.1"/>
    <property type="molecule type" value="Genomic_DNA"/>
</dbReference>
<reference evidence="11 12" key="1">
    <citation type="submission" date="2020-04" db="EMBL/GenBank/DDBJ databases">
        <title>Novosphingobium sp. TW-4 isolated from soil.</title>
        <authorList>
            <person name="Dahal R.H."/>
            <person name="Chaudhary D.K."/>
        </authorList>
    </citation>
    <scope>NUCLEOTIDE SEQUENCE [LARGE SCALE GENOMIC DNA]</scope>
    <source>
        <strain evidence="11 12">TW-4</strain>
    </source>
</reference>
<keyword evidence="4" id="KW-0479">Metal-binding</keyword>